<evidence type="ECO:0000259" key="1">
    <source>
        <dbReference type="Pfam" id="PF17128"/>
    </source>
</evidence>
<protein>
    <recommendedName>
        <fullName evidence="1">DUF5107 domain-containing protein</fullName>
    </recommendedName>
</protein>
<reference evidence="2" key="1">
    <citation type="submission" date="2019-03" db="EMBL/GenBank/DDBJ databases">
        <title>Single cell metagenomics reveals metabolic interactions within the superorganism composed of flagellate Streblomastix strix and complex community of Bacteroidetes bacteria on its surface.</title>
        <authorList>
            <person name="Treitli S.C."/>
            <person name="Kolisko M."/>
            <person name="Husnik F."/>
            <person name="Keeling P."/>
            <person name="Hampl V."/>
        </authorList>
    </citation>
    <scope>NUCLEOTIDE SEQUENCE</scope>
    <source>
        <strain evidence="2">STM</strain>
    </source>
</reference>
<dbReference type="InterPro" id="IPR033396">
    <property type="entry name" value="DUF5107"/>
</dbReference>
<organism evidence="2">
    <name type="scientific">termite gut metagenome</name>
    <dbReference type="NCBI Taxonomy" id="433724"/>
    <lineage>
        <taxon>unclassified sequences</taxon>
        <taxon>metagenomes</taxon>
        <taxon>organismal metagenomes</taxon>
    </lineage>
</organism>
<feature type="domain" description="DUF5107" evidence="1">
    <location>
        <begin position="54"/>
        <end position="102"/>
    </location>
</feature>
<comment type="caution">
    <text evidence="2">The sequence shown here is derived from an EMBL/GenBank/DDBJ whole genome shotgun (WGS) entry which is preliminary data.</text>
</comment>
<dbReference type="Pfam" id="PF17128">
    <property type="entry name" value="DUF5107"/>
    <property type="match status" value="1"/>
</dbReference>
<dbReference type="AlphaFoldDB" id="A0A5J4RPV3"/>
<dbReference type="EMBL" id="SNRY01000842">
    <property type="protein sequence ID" value="KAA6335956.1"/>
    <property type="molecule type" value="Genomic_DNA"/>
</dbReference>
<gene>
    <name evidence="2" type="ORF">EZS27_015856</name>
</gene>
<evidence type="ECO:0000313" key="2">
    <source>
        <dbReference type="EMBL" id="KAA6335956.1"/>
    </source>
</evidence>
<name>A0A5J4RPV3_9ZZZZ</name>
<sequence>MEKITSYLIQSTVTERGIVRAWEETVLLPTYPVGKEEKNPIFLEKRVYQGSSGAVYPYPVVETISDIKQDMPYKALFLENEYLKIMILPELGGRVQMAYDKVKKTPFCILQSSD</sequence>
<accession>A0A5J4RPV3</accession>
<proteinExistence type="predicted"/>